<accession>A0ABW9F7V6</accession>
<reference evidence="2 3" key="1">
    <citation type="journal article" date="2024" name="Front. Microbiol.">
        <title>Pangenomic and biochemical analyses of Helcococcus ovis reveal widespread tetracycline resistance and a novel bacterial species, Helcococcus bovis.</title>
        <authorList>
            <person name="Cunha F."/>
            <person name="Zhai Y."/>
            <person name="Casaro S."/>
            <person name="Jones K.L."/>
            <person name="Hernandez M."/>
            <person name="Bisinotto R.S."/>
            <person name="Kariyawasam S."/>
            <person name="Brown M.B."/>
            <person name="Phillips A."/>
            <person name="Jeong K.C."/>
            <person name="Galvao K.N."/>
        </authorList>
    </citation>
    <scope>NUCLEOTIDE SEQUENCE [LARGE SCALE GENOMIC DNA]</scope>
    <source>
        <strain evidence="2 3">KG197</strain>
    </source>
</reference>
<protein>
    <recommendedName>
        <fullName evidence="4">DUF4181 domain-containing protein</fullName>
    </recommendedName>
</protein>
<sequence>MFKYDYDKKEDLMRYKSSNLGVGIMLMVYIVLLTMSFWMKFDMRSANVLFWSYFLGEELYITIKKFKEYGKANLVFKIVIIIALTILFIDALQKLLN</sequence>
<name>A0ABW9F7V6_9FIRM</name>
<keyword evidence="1" id="KW-0812">Transmembrane</keyword>
<comment type="caution">
    <text evidence="2">The sequence shown here is derived from an EMBL/GenBank/DDBJ whole genome shotgun (WGS) entry which is preliminary data.</text>
</comment>
<keyword evidence="1" id="KW-1133">Transmembrane helix</keyword>
<evidence type="ECO:0000256" key="1">
    <source>
        <dbReference type="SAM" id="Phobius"/>
    </source>
</evidence>
<dbReference type="Proteomes" id="UP001629536">
    <property type="component" value="Unassembled WGS sequence"/>
</dbReference>
<keyword evidence="3" id="KW-1185">Reference proteome</keyword>
<organism evidence="2 3">
    <name type="scientific">Helcococcus bovis</name>
    <dbReference type="NCBI Taxonomy" id="3153252"/>
    <lineage>
        <taxon>Bacteria</taxon>
        <taxon>Bacillati</taxon>
        <taxon>Bacillota</taxon>
        <taxon>Tissierellia</taxon>
        <taxon>Tissierellales</taxon>
        <taxon>Peptoniphilaceae</taxon>
        <taxon>Helcococcus</taxon>
    </lineage>
</organism>
<keyword evidence="1" id="KW-0472">Membrane</keyword>
<dbReference type="RefSeq" id="WP_408126906.1">
    <property type="nucleotide sequence ID" value="NZ_JBFNFH010000021.1"/>
</dbReference>
<evidence type="ECO:0000313" key="2">
    <source>
        <dbReference type="EMBL" id="MFM1525530.1"/>
    </source>
</evidence>
<feature type="transmembrane region" description="Helical" evidence="1">
    <location>
        <begin position="74"/>
        <end position="92"/>
    </location>
</feature>
<proteinExistence type="predicted"/>
<feature type="transmembrane region" description="Helical" evidence="1">
    <location>
        <begin position="20"/>
        <end position="39"/>
    </location>
</feature>
<evidence type="ECO:0000313" key="3">
    <source>
        <dbReference type="Proteomes" id="UP001629536"/>
    </source>
</evidence>
<evidence type="ECO:0008006" key="4">
    <source>
        <dbReference type="Google" id="ProtNLM"/>
    </source>
</evidence>
<dbReference type="EMBL" id="JBFNFH010000021">
    <property type="protein sequence ID" value="MFM1525530.1"/>
    <property type="molecule type" value="Genomic_DNA"/>
</dbReference>
<gene>
    <name evidence="2" type="ORF">ABGF40_07650</name>
</gene>